<keyword evidence="3" id="KW-1185">Reference proteome</keyword>
<dbReference type="Proteomes" id="UP000825729">
    <property type="component" value="Unassembled WGS sequence"/>
</dbReference>
<dbReference type="InterPro" id="IPR016140">
    <property type="entry name" value="Bifunc_inhib/LTP/seed_store"/>
</dbReference>
<dbReference type="Gene3D" id="1.10.110.10">
    <property type="entry name" value="Plant lipid-transfer and hydrophobic proteins"/>
    <property type="match status" value="1"/>
</dbReference>
<proteinExistence type="predicted"/>
<dbReference type="GO" id="GO:0008289">
    <property type="term" value="F:lipid binding"/>
    <property type="evidence" value="ECO:0007669"/>
    <property type="project" value="InterPro"/>
</dbReference>
<dbReference type="PANTHER" id="PTHR33076">
    <property type="entry name" value="NON-SPECIFIC LIPID-TRANSFER PROTEIN 2-RELATED"/>
    <property type="match status" value="1"/>
</dbReference>
<dbReference type="InterPro" id="IPR036312">
    <property type="entry name" value="Bifun_inhib/LTP/seed_sf"/>
</dbReference>
<evidence type="ECO:0000313" key="3">
    <source>
        <dbReference type="Proteomes" id="UP000825729"/>
    </source>
</evidence>
<protein>
    <recommendedName>
        <fullName evidence="1">Bifunctional inhibitor/plant lipid transfer protein/seed storage helical domain-containing protein</fullName>
    </recommendedName>
</protein>
<name>A0AAV7DZG6_ARIFI</name>
<dbReference type="Pfam" id="PF00234">
    <property type="entry name" value="Tryp_alpha_amyl"/>
    <property type="match status" value="1"/>
</dbReference>
<organism evidence="2 3">
    <name type="scientific">Aristolochia fimbriata</name>
    <name type="common">White veined hardy Dutchman's pipe vine</name>
    <dbReference type="NCBI Taxonomy" id="158543"/>
    <lineage>
        <taxon>Eukaryota</taxon>
        <taxon>Viridiplantae</taxon>
        <taxon>Streptophyta</taxon>
        <taxon>Embryophyta</taxon>
        <taxon>Tracheophyta</taxon>
        <taxon>Spermatophyta</taxon>
        <taxon>Magnoliopsida</taxon>
        <taxon>Magnoliidae</taxon>
        <taxon>Piperales</taxon>
        <taxon>Aristolochiaceae</taxon>
        <taxon>Aristolochia</taxon>
    </lineage>
</organism>
<evidence type="ECO:0000259" key="1">
    <source>
        <dbReference type="Pfam" id="PF00234"/>
    </source>
</evidence>
<accession>A0AAV7DZG6</accession>
<dbReference type="InterPro" id="IPR000528">
    <property type="entry name" value="Plant_nsLTP"/>
</dbReference>
<evidence type="ECO:0000313" key="2">
    <source>
        <dbReference type="EMBL" id="KAG9441414.1"/>
    </source>
</evidence>
<reference evidence="2 3" key="1">
    <citation type="submission" date="2021-07" db="EMBL/GenBank/DDBJ databases">
        <title>The Aristolochia fimbriata genome: insights into angiosperm evolution, floral development and chemical biosynthesis.</title>
        <authorList>
            <person name="Jiao Y."/>
        </authorList>
    </citation>
    <scope>NUCLEOTIDE SEQUENCE [LARGE SCALE GENOMIC DNA]</scope>
    <source>
        <strain evidence="2">IBCAS-2021</strain>
        <tissue evidence="2">Leaf</tissue>
    </source>
</reference>
<comment type="caution">
    <text evidence="2">The sequence shown here is derived from an EMBL/GenBank/DDBJ whole genome shotgun (WGS) entry which is preliminary data.</text>
</comment>
<dbReference type="GO" id="GO:0006869">
    <property type="term" value="P:lipid transport"/>
    <property type="evidence" value="ECO:0007669"/>
    <property type="project" value="InterPro"/>
</dbReference>
<sequence length="90" mass="10056">MDCKKLKNDILTCLPYLHGKAVKPPPTCCSVMQALNKVMDTQENRIEACECIREAAGKIPAFKPDRVIGMKETCEVQIPTEVFINSNCLE</sequence>
<feature type="domain" description="Bifunctional inhibitor/plant lipid transfer protein/seed storage helical" evidence="1">
    <location>
        <begin position="3"/>
        <end position="88"/>
    </location>
</feature>
<dbReference type="SUPFAM" id="SSF47699">
    <property type="entry name" value="Bifunctional inhibitor/lipid-transfer protein/seed storage 2S albumin"/>
    <property type="match status" value="1"/>
</dbReference>
<gene>
    <name evidence="2" type="ORF">H6P81_017268</name>
</gene>
<dbReference type="PRINTS" id="PR00382">
    <property type="entry name" value="LIPIDTRNSFER"/>
</dbReference>
<dbReference type="EMBL" id="JAINDJ010000007">
    <property type="protein sequence ID" value="KAG9441414.1"/>
    <property type="molecule type" value="Genomic_DNA"/>
</dbReference>
<dbReference type="AlphaFoldDB" id="A0AAV7DZG6"/>